<accession>A0AAU7M1Q6</accession>
<organism evidence="3">
    <name type="scientific">Micromonospora sp. CCTCC AA 2012012</name>
    <dbReference type="NCBI Taxonomy" id="3111921"/>
    <lineage>
        <taxon>Bacteria</taxon>
        <taxon>Bacillati</taxon>
        <taxon>Actinomycetota</taxon>
        <taxon>Actinomycetes</taxon>
        <taxon>Micromonosporales</taxon>
        <taxon>Micromonosporaceae</taxon>
        <taxon>Micromonospora</taxon>
    </lineage>
</organism>
<evidence type="ECO:0000256" key="1">
    <source>
        <dbReference type="SAM" id="MobiDB-lite"/>
    </source>
</evidence>
<feature type="domain" description="YHYH" evidence="2">
    <location>
        <begin position="118"/>
        <end position="211"/>
    </location>
</feature>
<dbReference type="EMBL" id="CP159342">
    <property type="protein sequence ID" value="XCH72128.1"/>
    <property type="molecule type" value="Genomic_DNA"/>
</dbReference>
<gene>
    <name evidence="4" type="ORF">ABUL08_17430</name>
    <name evidence="3" type="ORF">VK199_17365</name>
</gene>
<name>A0AAU7M1Q6_9ACTN</name>
<dbReference type="RefSeq" id="WP_350930968.1">
    <property type="nucleotide sequence ID" value="NZ_CP157762.1"/>
</dbReference>
<evidence type="ECO:0000259" key="2">
    <source>
        <dbReference type="Pfam" id="PF14240"/>
    </source>
</evidence>
<dbReference type="PANTHER" id="PTHR30289:SF8">
    <property type="entry name" value="YHYH DOMAIN-CONTAINING PROTEIN"/>
    <property type="match status" value="1"/>
</dbReference>
<dbReference type="Pfam" id="PF14240">
    <property type="entry name" value="YHYH"/>
    <property type="match status" value="1"/>
</dbReference>
<dbReference type="InterPro" id="IPR025924">
    <property type="entry name" value="YHYH_dom"/>
</dbReference>
<proteinExistence type="predicted"/>
<feature type="region of interest" description="Disordered" evidence="1">
    <location>
        <begin position="85"/>
        <end position="106"/>
    </location>
</feature>
<evidence type="ECO:0000313" key="3">
    <source>
        <dbReference type="EMBL" id="XBP91430.1"/>
    </source>
</evidence>
<dbReference type="PANTHER" id="PTHR30289">
    <property type="entry name" value="UNCHARACTERIZED PROTEIN YBCL-RELATED"/>
    <property type="match status" value="1"/>
</dbReference>
<dbReference type="AlphaFoldDB" id="A0AAU7M1Q6"/>
<protein>
    <submittedName>
        <fullName evidence="3">YHYH protein</fullName>
    </submittedName>
</protein>
<evidence type="ECO:0000313" key="4">
    <source>
        <dbReference type="EMBL" id="XCH72128.1"/>
    </source>
</evidence>
<reference evidence="4" key="2">
    <citation type="submission" date="2024-06" db="EMBL/GenBank/DDBJ databases">
        <title>Micromonospora mangrovi CCTCC AA 2012012 genome sequences.</title>
        <authorList>
            <person name="Gao J."/>
        </authorList>
    </citation>
    <scope>NUCLEOTIDE SEQUENCE</scope>
    <source>
        <strain evidence="4">CCTCC AA 2012012</strain>
    </source>
</reference>
<reference evidence="3" key="1">
    <citation type="submission" date="2024-01" db="EMBL/GenBank/DDBJ databases">
        <title>The genome sequence of Micromonospora mangrovi CCTCC AA 2012012.</title>
        <authorList>
            <person name="Gao J."/>
        </authorList>
    </citation>
    <scope>NUCLEOTIDE SEQUENCE</scope>
    <source>
        <strain evidence="3">CCTCC AA 2012012</strain>
    </source>
</reference>
<sequence>MTDPKAIPLGDGNIVTTPVAGSLYSCKTEFGGRGAPHDGPWIDPTNKTWDATAKVQVSGHHTWPQATYQESTQGDVRVIRSDDLPTKQSTGSFPIAQDDPAYQYDRNPNGIQRKVVELRLPLRPAPASEPSCVGMGAVGVLKNGVFVYNALDAAGGDAAAHETQDACDGHPDGTEAYHYHDVPSCLLSAASAKGATLVGYALDGYGIYVERDEKGNLPTNADLDACHGRTSTVLWNGTMQRIYHYDATLEFPYTVGCYRGTPVTPPAHR</sequence>
<dbReference type="PROSITE" id="PS51257">
    <property type="entry name" value="PROKAR_LIPOPROTEIN"/>
    <property type="match status" value="1"/>
</dbReference>
<dbReference type="EMBL" id="CP157762">
    <property type="protein sequence ID" value="XBP91430.1"/>
    <property type="molecule type" value="Genomic_DNA"/>
</dbReference>